<keyword evidence="2" id="KW-0328">Glycosyltransferase</keyword>
<dbReference type="Proteomes" id="UP000640052">
    <property type="component" value="Unassembled WGS sequence"/>
</dbReference>
<evidence type="ECO:0000313" key="2">
    <source>
        <dbReference type="EMBL" id="GIH26829.1"/>
    </source>
</evidence>
<evidence type="ECO:0000313" key="3">
    <source>
        <dbReference type="Proteomes" id="UP000640052"/>
    </source>
</evidence>
<sequence>MEIALPFVDREEAGELLAEVLAGLRLPRPLVLALPRGGVPVAVPIGAALDAPVDVLVTRKIGHPAQPELGLGAIAEGGEPVFDENMLRAVGLKAADLAAVAERERRELARRVEVYRGGRALPRLAGRAVVVVDDGLATGGTARAALRAVRAMRAGQREPGEDPGTVTLAVPVAARQTVRALTGEADGLVVLAQPAVFRAVGQHYLSFDQLTDADVLALLAGRRGASG</sequence>
<proteinExistence type="predicted"/>
<dbReference type="CDD" id="cd06223">
    <property type="entry name" value="PRTases_typeI"/>
    <property type="match status" value="1"/>
</dbReference>
<dbReference type="GO" id="GO:0016757">
    <property type="term" value="F:glycosyltransferase activity"/>
    <property type="evidence" value="ECO:0007669"/>
    <property type="project" value="UniProtKB-KW"/>
</dbReference>
<dbReference type="InterPro" id="IPR000836">
    <property type="entry name" value="PRTase_dom"/>
</dbReference>
<reference evidence="2" key="1">
    <citation type="submission" date="2021-01" db="EMBL/GenBank/DDBJ databases">
        <title>Whole genome shotgun sequence of Acrocarpospora phusangensis NBRC 108782.</title>
        <authorList>
            <person name="Komaki H."/>
            <person name="Tamura T."/>
        </authorList>
    </citation>
    <scope>NUCLEOTIDE SEQUENCE</scope>
    <source>
        <strain evidence="2">NBRC 108782</strain>
    </source>
</reference>
<accession>A0A919QFF4</accession>
<name>A0A919QFF4_9ACTN</name>
<protein>
    <submittedName>
        <fullName evidence="2">Phosphoribosyltransferase</fullName>
    </submittedName>
</protein>
<dbReference type="AlphaFoldDB" id="A0A919QFF4"/>
<evidence type="ECO:0000259" key="1">
    <source>
        <dbReference type="Pfam" id="PF00156"/>
    </source>
</evidence>
<comment type="caution">
    <text evidence="2">The sequence shown here is derived from an EMBL/GenBank/DDBJ whole genome shotgun (WGS) entry which is preliminary data.</text>
</comment>
<dbReference type="Gene3D" id="3.30.1310.20">
    <property type="entry name" value="PRTase-like"/>
    <property type="match status" value="1"/>
</dbReference>
<keyword evidence="2" id="KW-0808">Transferase</keyword>
<feature type="domain" description="Phosphoribosyltransferase" evidence="1">
    <location>
        <begin position="14"/>
        <end position="154"/>
    </location>
</feature>
<dbReference type="Pfam" id="PF00156">
    <property type="entry name" value="Pribosyltran"/>
    <property type="match status" value="1"/>
</dbReference>
<dbReference type="SUPFAM" id="SSF53271">
    <property type="entry name" value="PRTase-like"/>
    <property type="match status" value="1"/>
</dbReference>
<dbReference type="Gene3D" id="3.40.50.2020">
    <property type="match status" value="1"/>
</dbReference>
<dbReference type="EMBL" id="BOOA01000046">
    <property type="protein sequence ID" value="GIH26829.1"/>
    <property type="molecule type" value="Genomic_DNA"/>
</dbReference>
<dbReference type="InterPro" id="IPR029057">
    <property type="entry name" value="PRTase-like"/>
</dbReference>
<keyword evidence="3" id="KW-1185">Reference proteome</keyword>
<gene>
    <name evidence="2" type="ORF">Aph01nite_51390</name>
</gene>
<dbReference type="RefSeq" id="WP_204043502.1">
    <property type="nucleotide sequence ID" value="NZ_BOOA01000046.1"/>
</dbReference>
<organism evidence="2 3">
    <name type="scientific">Acrocarpospora phusangensis</name>
    <dbReference type="NCBI Taxonomy" id="1070424"/>
    <lineage>
        <taxon>Bacteria</taxon>
        <taxon>Bacillati</taxon>
        <taxon>Actinomycetota</taxon>
        <taxon>Actinomycetes</taxon>
        <taxon>Streptosporangiales</taxon>
        <taxon>Streptosporangiaceae</taxon>
        <taxon>Acrocarpospora</taxon>
    </lineage>
</organism>